<sequence>MGRPIEFDRNEVLEQALQLFWNTGYSATSVANLVEATKLKPGSLYAAFKSKRGLFIATLDRYAERCISELQRCLSADQSPLNTIRYYFSQLILKIVEDEESKGCFLINTMLEVAPHDNEIHQRVMDYFSDMEGRFADKIKQAQGCGEIPENQPADEMAKFLMTCSWGLRIMGSTRQPEWQLQKMADHMLSVLTQTAAKPMIHNDSQGIMSI</sequence>
<dbReference type="Pfam" id="PF16925">
    <property type="entry name" value="TetR_C_13"/>
    <property type="match status" value="1"/>
</dbReference>
<dbReference type="GO" id="GO:0003677">
    <property type="term" value="F:DNA binding"/>
    <property type="evidence" value="ECO:0007669"/>
    <property type="project" value="UniProtKB-UniRule"/>
</dbReference>
<dbReference type="Proteomes" id="UP000257039">
    <property type="component" value="Unassembled WGS sequence"/>
</dbReference>
<dbReference type="SUPFAM" id="SSF46689">
    <property type="entry name" value="Homeodomain-like"/>
    <property type="match status" value="1"/>
</dbReference>
<dbReference type="EMBL" id="NDXW01000001">
    <property type="protein sequence ID" value="RDH42323.1"/>
    <property type="molecule type" value="Genomic_DNA"/>
</dbReference>
<feature type="domain" description="HTH tetR-type" evidence="5">
    <location>
        <begin position="6"/>
        <end position="66"/>
    </location>
</feature>
<evidence type="ECO:0000313" key="7">
    <source>
        <dbReference type="Proteomes" id="UP000257039"/>
    </source>
</evidence>
<name>A0A4P9VGU9_9GAMM</name>
<dbReference type="PROSITE" id="PS50977">
    <property type="entry name" value="HTH_TETR_2"/>
    <property type="match status" value="1"/>
</dbReference>
<accession>A0A4P9VGU9</accession>
<dbReference type="InterPro" id="IPR011075">
    <property type="entry name" value="TetR_C"/>
</dbReference>
<comment type="caution">
    <text evidence="6">The sequence shown here is derived from an EMBL/GenBank/DDBJ whole genome shotgun (WGS) entry which is preliminary data.</text>
</comment>
<dbReference type="RefSeq" id="WP_094785848.1">
    <property type="nucleotide sequence ID" value="NZ_NDXW01000001.1"/>
</dbReference>
<keyword evidence="1" id="KW-0805">Transcription regulation</keyword>
<protein>
    <submittedName>
        <fullName evidence="6">TetR/AcrR family transcriptional regulator</fullName>
    </submittedName>
</protein>
<keyword evidence="7" id="KW-1185">Reference proteome</keyword>
<evidence type="ECO:0000313" key="6">
    <source>
        <dbReference type="EMBL" id="RDH42323.1"/>
    </source>
</evidence>
<evidence type="ECO:0000256" key="1">
    <source>
        <dbReference type="ARBA" id="ARBA00023015"/>
    </source>
</evidence>
<dbReference type="InterPro" id="IPR036271">
    <property type="entry name" value="Tet_transcr_reg_TetR-rel_C_sf"/>
</dbReference>
<organism evidence="6 7">
    <name type="scientific">Zooshikella ganghwensis</name>
    <dbReference type="NCBI Taxonomy" id="202772"/>
    <lineage>
        <taxon>Bacteria</taxon>
        <taxon>Pseudomonadati</taxon>
        <taxon>Pseudomonadota</taxon>
        <taxon>Gammaproteobacteria</taxon>
        <taxon>Oceanospirillales</taxon>
        <taxon>Zooshikellaceae</taxon>
        <taxon>Zooshikella</taxon>
    </lineage>
</organism>
<dbReference type="Gene3D" id="1.10.357.10">
    <property type="entry name" value="Tetracycline Repressor, domain 2"/>
    <property type="match status" value="1"/>
</dbReference>
<keyword evidence="2 4" id="KW-0238">DNA-binding</keyword>
<dbReference type="InterPro" id="IPR009057">
    <property type="entry name" value="Homeodomain-like_sf"/>
</dbReference>
<evidence type="ECO:0000256" key="2">
    <source>
        <dbReference type="ARBA" id="ARBA00023125"/>
    </source>
</evidence>
<dbReference type="PANTHER" id="PTHR47506">
    <property type="entry name" value="TRANSCRIPTIONAL REGULATORY PROTEIN"/>
    <property type="match status" value="1"/>
</dbReference>
<dbReference type="PANTHER" id="PTHR47506:SF10">
    <property type="entry name" value="TRANSCRIPTIONAL REGULATORY PROTEIN"/>
    <property type="match status" value="1"/>
</dbReference>
<evidence type="ECO:0000259" key="5">
    <source>
        <dbReference type="PROSITE" id="PS50977"/>
    </source>
</evidence>
<evidence type="ECO:0000256" key="4">
    <source>
        <dbReference type="PROSITE-ProRule" id="PRU00335"/>
    </source>
</evidence>
<feature type="DNA-binding region" description="H-T-H motif" evidence="4">
    <location>
        <begin position="29"/>
        <end position="48"/>
    </location>
</feature>
<dbReference type="InterPro" id="IPR001647">
    <property type="entry name" value="HTH_TetR"/>
</dbReference>
<dbReference type="Pfam" id="PF00440">
    <property type="entry name" value="TetR_N"/>
    <property type="match status" value="1"/>
</dbReference>
<reference evidence="6 7" key="1">
    <citation type="submission" date="2017-04" db="EMBL/GenBank/DDBJ databases">
        <title>Draft genome sequence of Zooshikella ganghwensis VG4 isolated from Red Sea sediments.</title>
        <authorList>
            <person name="Rehman Z."/>
            <person name="Alam I."/>
            <person name="Kamau A."/>
            <person name="Bajic V."/>
            <person name="Leiknes T."/>
        </authorList>
    </citation>
    <scope>NUCLEOTIDE SEQUENCE [LARGE SCALE GENOMIC DNA]</scope>
    <source>
        <strain evidence="6 7">VG4</strain>
    </source>
</reference>
<dbReference type="SUPFAM" id="SSF48498">
    <property type="entry name" value="Tetracyclin repressor-like, C-terminal domain"/>
    <property type="match status" value="1"/>
</dbReference>
<keyword evidence="3" id="KW-0804">Transcription</keyword>
<proteinExistence type="predicted"/>
<gene>
    <name evidence="6" type="ORF">B9G39_02070</name>
</gene>
<dbReference type="AlphaFoldDB" id="A0A4P9VGU9"/>
<evidence type="ECO:0000256" key="3">
    <source>
        <dbReference type="ARBA" id="ARBA00023163"/>
    </source>
</evidence>
<dbReference type="Gene3D" id="1.10.10.60">
    <property type="entry name" value="Homeodomain-like"/>
    <property type="match status" value="1"/>
</dbReference>